<dbReference type="EMBL" id="JAPEVG010000080">
    <property type="protein sequence ID" value="KAJ8487385.1"/>
    <property type="molecule type" value="Genomic_DNA"/>
</dbReference>
<sequence length="179" mass="19467">MSTGQNFISTSLVGGQDGTIFQDIYFRADNGSYMLNAADKGQLDPNHSIQQITVSSGWIVDGISITYQLVDGGSTTIQHGTQFPSAAVIKFNGDERLVGVYGRAGNQTYYKRALVNNINFVIFDTAKGTTRTVGPFGNNNKSNEGTPFYSSDVLAFGGFARWNSSEPIGLQGLFFYKKM</sequence>
<protein>
    <recommendedName>
        <fullName evidence="1">Jacalin-type lectin domain-containing protein</fullName>
    </recommendedName>
</protein>
<dbReference type="InterPro" id="IPR036404">
    <property type="entry name" value="Jacalin-like_lectin_dom_sf"/>
</dbReference>
<feature type="domain" description="Jacalin-type lectin" evidence="1">
    <location>
        <begin position="44"/>
        <end position="156"/>
    </location>
</feature>
<dbReference type="SUPFAM" id="SSF51101">
    <property type="entry name" value="Mannose-binding lectins"/>
    <property type="match status" value="1"/>
</dbReference>
<accession>A0AAD7TWA9</accession>
<organism evidence="2 3">
    <name type="scientific">Trametes cubensis</name>
    <dbReference type="NCBI Taxonomy" id="1111947"/>
    <lineage>
        <taxon>Eukaryota</taxon>
        <taxon>Fungi</taxon>
        <taxon>Dikarya</taxon>
        <taxon>Basidiomycota</taxon>
        <taxon>Agaricomycotina</taxon>
        <taxon>Agaricomycetes</taxon>
        <taxon>Polyporales</taxon>
        <taxon>Polyporaceae</taxon>
        <taxon>Trametes</taxon>
    </lineage>
</organism>
<name>A0AAD7TWA9_9APHY</name>
<dbReference type="AlphaFoldDB" id="A0AAD7TWA9"/>
<dbReference type="Gene3D" id="2.100.10.30">
    <property type="entry name" value="Jacalin-like lectin domain"/>
    <property type="match status" value="1"/>
</dbReference>
<evidence type="ECO:0000259" key="1">
    <source>
        <dbReference type="Pfam" id="PF01419"/>
    </source>
</evidence>
<evidence type="ECO:0000313" key="3">
    <source>
        <dbReference type="Proteomes" id="UP001215151"/>
    </source>
</evidence>
<dbReference type="Proteomes" id="UP001215151">
    <property type="component" value="Unassembled WGS sequence"/>
</dbReference>
<dbReference type="Pfam" id="PF01419">
    <property type="entry name" value="Jacalin"/>
    <property type="match status" value="1"/>
</dbReference>
<proteinExistence type="predicted"/>
<gene>
    <name evidence="2" type="ORF">ONZ51_g4227</name>
</gene>
<reference evidence="2" key="1">
    <citation type="submission" date="2022-11" db="EMBL/GenBank/DDBJ databases">
        <title>Genome Sequence of Cubamyces cubensis.</title>
        <authorList>
            <person name="Buettner E."/>
        </authorList>
    </citation>
    <scope>NUCLEOTIDE SEQUENCE</scope>
    <source>
        <strain evidence="2">MPL-01</strain>
    </source>
</reference>
<keyword evidence="3" id="KW-1185">Reference proteome</keyword>
<evidence type="ECO:0000313" key="2">
    <source>
        <dbReference type="EMBL" id="KAJ8487385.1"/>
    </source>
</evidence>
<comment type="caution">
    <text evidence="2">The sequence shown here is derived from an EMBL/GenBank/DDBJ whole genome shotgun (WGS) entry which is preliminary data.</text>
</comment>
<dbReference type="InterPro" id="IPR001229">
    <property type="entry name" value="Jacalin-like_lectin_dom"/>
</dbReference>